<dbReference type="PANTHER" id="PTHR10515">
    <property type="entry name" value="THYMIDINE PHOSPHORYLASE"/>
    <property type="match status" value="1"/>
</dbReference>
<evidence type="ECO:0000256" key="6">
    <source>
        <dbReference type="ARBA" id="ARBA00014680"/>
    </source>
</evidence>
<dbReference type="NCBIfam" id="TIGR02644">
    <property type="entry name" value="Y_phosphoryl"/>
    <property type="match status" value="1"/>
</dbReference>
<accession>A0A1I7G9M7</accession>
<dbReference type="Pfam" id="PF00591">
    <property type="entry name" value="Glycos_transf_3"/>
    <property type="match status" value="1"/>
</dbReference>
<dbReference type="GO" id="GO:0006213">
    <property type="term" value="P:pyrimidine nucleoside metabolic process"/>
    <property type="evidence" value="ECO:0007669"/>
    <property type="project" value="InterPro"/>
</dbReference>
<comment type="catalytic activity">
    <reaction evidence="1">
        <text>2'-deoxyuridine + phosphate = 2-deoxy-alpha-D-ribose 1-phosphate + uracil</text>
        <dbReference type="Rhea" id="RHEA:22824"/>
        <dbReference type="ChEBI" id="CHEBI:16450"/>
        <dbReference type="ChEBI" id="CHEBI:17568"/>
        <dbReference type="ChEBI" id="CHEBI:43474"/>
        <dbReference type="ChEBI" id="CHEBI:57259"/>
        <dbReference type="EC" id="2.4.2.2"/>
    </reaction>
</comment>
<comment type="catalytic activity">
    <reaction evidence="10">
        <text>thymidine + phosphate = 2-deoxy-alpha-D-ribose 1-phosphate + thymine</text>
        <dbReference type="Rhea" id="RHEA:16037"/>
        <dbReference type="ChEBI" id="CHEBI:17748"/>
        <dbReference type="ChEBI" id="CHEBI:17821"/>
        <dbReference type="ChEBI" id="CHEBI:43474"/>
        <dbReference type="ChEBI" id="CHEBI:57259"/>
        <dbReference type="EC" id="2.4.2.2"/>
    </reaction>
</comment>
<evidence type="ECO:0000313" key="12">
    <source>
        <dbReference type="EMBL" id="SFU45159.1"/>
    </source>
</evidence>
<comment type="similarity">
    <text evidence="3">Belongs to the thymidine/pyrimidine-nucleoside phosphorylase family.</text>
</comment>
<dbReference type="Proteomes" id="UP000198817">
    <property type="component" value="Unassembled WGS sequence"/>
</dbReference>
<dbReference type="InterPro" id="IPR000312">
    <property type="entry name" value="Glycosyl_Trfase_fam3"/>
</dbReference>
<proteinExistence type="inferred from homology"/>
<sequence>MDILDCITKKRDGGALSRREIDEMIRGITEGEVPDYQTAAFLMAVYFRGMTDQETFLLTDAMRRSGDTMDLSDIPGLKVDKHSTGGVGDKATLAAGPLAAALGVPVAKMSGRGLGFSGGTIDKLEAIPGFRTRLGEEEFREQVRRIGIAVTGQTGNLTPADKKIYALRDVTGTVENRSLIASSIMSKKLASGSDAVLLDVKCGSGAFMKDLGEARELARLMVAIGRSAGRKMAALITDMDQPLGLAVGNALEVREAIDTLRGSGPADFTELVLELTGAMAFLGGRAPDAETGRKMAGQALAEGQGLKKLQEMILAQGGDVRVTEDPSLLPEAACALPVRAEEEGFVNRIDAMAVGEVSRDTGAGRRMKDEEIDLSAGVLLRRKRGDRVRKGQELAVLFGSDASRLAELAPSLRRAFSITETAPAPVPMVLDRVW</sequence>
<dbReference type="Gene3D" id="3.90.1170.30">
    <property type="entry name" value="Pyrimidine nucleoside phosphorylase-like, C-terminal domain"/>
    <property type="match status" value="1"/>
</dbReference>
<reference evidence="12 13" key="1">
    <citation type="submission" date="2016-10" db="EMBL/GenBank/DDBJ databases">
        <authorList>
            <person name="de Groot N.N."/>
        </authorList>
    </citation>
    <scope>NUCLEOTIDE SEQUENCE [LARGE SCALE GENOMIC DNA]</scope>
    <source>
        <strain evidence="12 13">KHGC13</strain>
    </source>
</reference>
<dbReference type="STRING" id="155865.SAMN05216515_10692"/>
<evidence type="ECO:0000259" key="11">
    <source>
        <dbReference type="SMART" id="SM00941"/>
    </source>
</evidence>
<keyword evidence="8" id="KW-0808">Transferase</keyword>
<evidence type="ECO:0000256" key="2">
    <source>
        <dbReference type="ARBA" id="ARBA00003877"/>
    </source>
</evidence>
<dbReference type="InterPro" id="IPR018090">
    <property type="entry name" value="Pyrmidine_PPas_bac/euk"/>
</dbReference>
<evidence type="ECO:0000256" key="3">
    <source>
        <dbReference type="ARBA" id="ARBA00006915"/>
    </source>
</evidence>
<dbReference type="InterPro" id="IPR035902">
    <property type="entry name" value="Nuc_phospho_transferase"/>
</dbReference>
<evidence type="ECO:0000256" key="5">
    <source>
        <dbReference type="ARBA" id="ARBA00011889"/>
    </source>
</evidence>
<dbReference type="Pfam" id="PF07831">
    <property type="entry name" value="PYNP_C"/>
    <property type="match status" value="1"/>
</dbReference>
<organism evidence="12 13">
    <name type="scientific">Eubacterium pyruvativorans</name>
    <dbReference type="NCBI Taxonomy" id="155865"/>
    <lineage>
        <taxon>Bacteria</taxon>
        <taxon>Bacillati</taxon>
        <taxon>Bacillota</taxon>
        <taxon>Clostridia</taxon>
        <taxon>Eubacteriales</taxon>
        <taxon>Eubacteriaceae</taxon>
        <taxon>Eubacterium</taxon>
    </lineage>
</organism>
<dbReference type="EMBL" id="FPBT01000005">
    <property type="protein sequence ID" value="SFU45159.1"/>
    <property type="molecule type" value="Genomic_DNA"/>
</dbReference>
<evidence type="ECO:0000256" key="1">
    <source>
        <dbReference type="ARBA" id="ARBA00001066"/>
    </source>
</evidence>
<dbReference type="InterPro" id="IPR017459">
    <property type="entry name" value="Glycosyl_Trfase_fam3_N_dom"/>
</dbReference>
<dbReference type="EC" id="2.4.2.2" evidence="5"/>
<dbReference type="GO" id="GO:0005829">
    <property type="term" value="C:cytosol"/>
    <property type="evidence" value="ECO:0007669"/>
    <property type="project" value="TreeGrafter"/>
</dbReference>
<dbReference type="NCBIfam" id="NF004490">
    <property type="entry name" value="PRK05820.1"/>
    <property type="match status" value="1"/>
</dbReference>
<evidence type="ECO:0000256" key="7">
    <source>
        <dbReference type="ARBA" id="ARBA00022676"/>
    </source>
</evidence>
<dbReference type="Pfam" id="PF02885">
    <property type="entry name" value="Glycos_trans_3N"/>
    <property type="match status" value="1"/>
</dbReference>
<dbReference type="InterPro" id="IPR036320">
    <property type="entry name" value="Glycosyl_Trfase_fam3_N_dom_sf"/>
</dbReference>
<name>A0A1I7G9M7_9FIRM</name>
<dbReference type="PIRSF" id="PIRSF000478">
    <property type="entry name" value="TP_PyNP"/>
    <property type="match status" value="1"/>
</dbReference>
<gene>
    <name evidence="12" type="ORF">SAMN05216508_10591</name>
</gene>
<dbReference type="SMART" id="SM00941">
    <property type="entry name" value="PYNP_C"/>
    <property type="match status" value="1"/>
</dbReference>
<feature type="domain" description="Pyrimidine nucleoside phosphorylase C-terminal" evidence="11">
    <location>
        <begin position="345"/>
        <end position="419"/>
    </location>
</feature>
<dbReference type="GO" id="GO:0009032">
    <property type="term" value="F:thymidine phosphorylase activity"/>
    <property type="evidence" value="ECO:0007669"/>
    <property type="project" value="TreeGrafter"/>
</dbReference>
<comment type="subunit">
    <text evidence="4">Homodimer.</text>
</comment>
<dbReference type="SUPFAM" id="SSF47648">
    <property type="entry name" value="Nucleoside phosphorylase/phosphoribosyltransferase N-terminal domain"/>
    <property type="match status" value="1"/>
</dbReference>
<dbReference type="Gene3D" id="3.40.1030.10">
    <property type="entry name" value="Nucleoside phosphorylase/phosphoribosyltransferase catalytic domain"/>
    <property type="match status" value="1"/>
</dbReference>
<dbReference type="RefSeq" id="WP_177207384.1">
    <property type="nucleotide sequence ID" value="NZ_FOWF01000006.1"/>
</dbReference>
<dbReference type="SUPFAM" id="SSF54680">
    <property type="entry name" value="Pyrimidine nucleoside phosphorylase C-terminal domain"/>
    <property type="match status" value="1"/>
</dbReference>
<dbReference type="InterPro" id="IPR036566">
    <property type="entry name" value="PYNP-like_C_sf"/>
</dbReference>
<dbReference type="PANTHER" id="PTHR10515:SF0">
    <property type="entry name" value="THYMIDINE PHOSPHORYLASE"/>
    <property type="match status" value="1"/>
</dbReference>
<protein>
    <recommendedName>
        <fullName evidence="6">Pyrimidine-nucleoside phosphorylase</fullName>
        <ecNumber evidence="5">2.4.2.2</ecNumber>
    </recommendedName>
</protein>
<evidence type="ECO:0000256" key="4">
    <source>
        <dbReference type="ARBA" id="ARBA00011738"/>
    </source>
</evidence>
<evidence type="ECO:0000256" key="9">
    <source>
        <dbReference type="ARBA" id="ARBA00048453"/>
    </source>
</evidence>
<evidence type="ECO:0000256" key="10">
    <source>
        <dbReference type="ARBA" id="ARBA00048525"/>
    </source>
</evidence>
<comment type="catalytic activity">
    <reaction evidence="9">
        <text>uridine + phosphate = alpha-D-ribose 1-phosphate + uracil</text>
        <dbReference type="Rhea" id="RHEA:24388"/>
        <dbReference type="ChEBI" id="CHEBI:16704"/>
        <dbReference type="ChEBI" id="CHEBI:17568"/>
        <dbReference type="ChEBI" id="CHEBI:43474"/>
        <dbReference type="ChEBI" id="CHEBI:57720"/>
        <dbReference type="EC" id="2.4.2.2"/>
    </reaction>
</comment>
<keyword evidence="13" id="KW-1185">Reference proteome</keyword>
<dbReference type="FunFam" id="3.40.1030.10:FF:000003">
    <property type="entry name" value="Pyrimidine-nucleoside phosphorylase"/>
    <property type="match status" value="1"/>
</dbReference>
<dbReference type="GO" id="GO:0004645">
    <property type="term" value="F:1,4-alpha-oligoglucan phosphorylase activity"/>
    <property type="evidence" value="ECO:0007669"/>
    <property type="project" value="InterPro"/>
</dbReference>
<evidence type="ECO:0000256" key="8">
    <source>
        <dbReference type="ARBA" id="ARBA00022679"/>
    </source>
</evidence>
<dbReference type="SUPFAM" id="SSF52418">
    <property type="entry name" value="Nucleoside phosphorylase/phosphoribosyltransferase catalytic domain"/>
    <property type="match status" value="1"/>
</dbReference>
<dbReference type="GO" id="GO:0006206">
    <property type="term" value="P:pyrimidine nucleobase metabolic process"/>
    <property type="evidence" value="ECO:0007669"/>
    <property type="project" value="InterPro"/>
</dbReference>
<keyword evidence="7" id="KW-0328">Glycosyltransferase</keyword>
<dbReference type="InterPro" id="IPR000053">
    <property type="entry name" value="Thymidine/pyrmidine_PPase"/>
</dbReference>
<dbReference type="Gene3D" id="1.20.970.10">
    <property type="entry name" value="Transferase, Pyrimidine Nucleoside Phosphorylase, Chain C"/>
    <property type="match status" value="1"/>
</dbReference>
<dbReference type="AlphaFoldDB" id="A0A1I7G9M7"/>
<dbReference type="InterPro" id="IPR013102">
    <property type="entry name" value="PYNP_C"/>
</dbReference>
<comment type="function">
    <text evidence="2">Catalyzes phosphorolysis of the pyrimidine nucleosides uridine, thymidine and 2'-deoxyuridine with the formation of the corresponding pyrimidine base and ribose-1-phosphate.</text>
</comment>
<evidence type="ECO:0000313" key="13">
    <source>
        <dbReference type="Proteomes" id="UP000198817"/>
    </source>
</evidence>